<reference evidence="21" key="3">
    <citation type="submission" date="2006-07" db="EMBL/GenBank/DDBJ databases">
        <authorList>
            <person name="Ryan J.T."/>
            <person name="Bruce A.G."/>
            <person name="Schultz E.R."/>
            <person name="Raden B.W."/>
            <person name="Rose T.M."/>
        </authorList>
    </citation>
    <scope>NUCLEOTIDE SEQUENCE</scope>
    <source>
        <strain evidence="21">YN91</strain>
    </source>
</reference>
<keyword evidence="10 17" id="KW-1133">Transmembrane helix</keyword>
<evidence type="ECO:0000256" key="11">
    <source>
        <dbReference type="ARBA" id="ARBA00023046"/>
    </source>
</evidence>
<dbReference type="Pfam" id="PF17416">
    <property type="entry name" value="Glycoprot_B_PH1"/>
    <property type="match status" value="1"/>
</dbReference>
<dbReference type="InterPro" id="IPR055341">
    <property type="entry name" value="Glycoprotein_B_ecto_C"/>
</dbReference>
<sequence>MARDASWLVRGCTGLLLCVLVATRGDTPSTSDTTTGSEAGTTPTVTRTSGTAAPAGTTPPTGDAPEVKDFYSYRVCSASVTGDLFRFNLDQTCPDTKGKPHHEGILLVYKRNIVPYLFKVRRYRKIATSVTVYRGMTDAAITNKYEIPRPVPLYEISHMDSTYQCFSSMKIVVNGVENTFTDRDDVNKTVFLQPVEGLTDNIQRYFSQPVLYSEPGWFPGIYRVRTTVNCEIVDMMARSAHPYTYFVTALGDTVEVSPFCHNDSSCTTTPANKNSLSVRVVNNHTIVSYANRGTTPTPQNRVFVDSGEYTISWAAENKEKVTCELARWKTFLRSIRTTHETSYHFVANEITATFATSLTEVANFSTTYSCIASEINSTLDEAKNKLNSTHVPDGPVQYFHTEGGLFLVWQAMVPLNLSHAELELKTATTATPPTTSKSRRRRDVSTTASSGPTDGAATAQLQFAYDKLRDSINQVLEELSRAWCREQVRENLMWYELSKINPTSVMTAIYRRPVSAKFVGDAISVTECITVDQDSVSIHKSLRSQTRGVCYSRPQVTFKFLNSSTLFTGQLGTRGEILLSDNHVETCRDSCEHYFITHNETLVYKDYAYAGSINTTDIATLNTFIALNLTFIQNIDFRAIELYSSTERRLASNVFDIETMFREYNYYTQRLAGLRDDFDNSVDLNRDRFVRDMSELVADLGGIGKTVVNVASSVVTLFGSIVTGFINFIKNPLGGMLMIVIVIGIVLIIFMLNRRTNAMAQAPVKMIYPEIDRHGTGGGAAVDKDEIKKILLGMHQLHQEERQKEAERKRETPSMFQRAANEIRQRVRGYKPLRQQEIELEEAETSV</sequence>
<evidence type="ECO:0000256" key="9">
    <source>
        <dbReference type="ARBA" id="ARBA00022879"/>
    </source>
</evidence>
<evidence type="ECO:0000256" key="8">
    <source>
        <dbReference type="ARBA" id="ARBA00022870"/>
    </source>
</evidence>
<keyword evidence="15" id="KW-1160">Virus entry into host cell</keyword>
<keyword evidence="12 17" id="KW-0472">Membrane</keyword>
<feature type="compositionally biased region" description="Low complexity" evidence="16">
    <location>
        <begin position="426"/>
        <end position="436"/>
    </location>
</feature>
<evidence type="ECO:0000256" key="13">
    <source>
        <dbReference type="ARBA" id="ARBA00023157"/>
    </source>
</evidence>
<reference evidence="21" key="2">
    <citation type="journal article" date="2003" name="J. Virol.">
        <title>Analysis of 4.3 kilobases of divergent locus B of macaque retroperitoneal fibromatosis-associated herpesvirus reveals a close similarity in gene sequence and genome organization to Kaposi's sarcoma-associated herpesvirus.</title>
        <authorList>
            <person name="Rose T.M."/>
            <person name="Ryan J.T."/>
            <person name="Schultz E.R."/>
            <person name="Raden B.W."/>
            <person name="Tsai C.C."/>
        </authorList>
    </citation>
    <scope>NUCLEOTIDE SEQUENCE</scope>
    <source>
        <strain evidence="21">YN91</strain>
    </source>
</reference>
<evidence type="ECO:0000313" key="21">
    <source>
        <dbReference type="EMBL" id="AAF78826.3"/>
    </source>
</evidence>
<reference evidence="21" key="1">
    <citation type="journal article" date="2000" name="J. Virol.">
        <title>Characterization of two divergent lineages of macaque rhadinoviruses related to Kaposi's sarcoma-associated herpesvirus.</title>
        <authorList>
            <person name="Schultz E.R."/>
            <person name="Rankin G.W.Jr."/>
            <person name="Blanc M.P."/>
            <person name="Raden B.W."/>
            <person name="Tsai C.C."/>
            <person name="Rose T.M."/>
        </authorList>
    </citation>
    <scope>NUCLEOTIDE SEQUENCE</scope>
    <source>
        <strain evidence="21">YN91</strain>
    </source>
</reference>
<evidence type="ECO:0000259" key="19">
    <source>
        <dbReference type="Pfam" id="PF17416"/>
    </source>
</evidence>
<keyword evidence="7" id="KW-0946">Virion</keyword>
<evidence type="ECO:0000256" key="17">
    <source>
        <dbReference type="SAM" id="Phobius"/>
    </source>
</evidence>
<keyword evidence="3 17" id="KW-0812">Transmembrane</keyword>
<dbReference type="GO" id="GO:0019031">
    <property type="term" value="C:viral envelope"/>
    <property type="evidence" value="ECO:0007669"/>
    <property type="project" value="UniProtKB-KW"/>
</dbReference>
<dbReference type="Pfam" id="PF17417">
    <property type="entry name" value="Glycoprot_B_PH2"/>
    <property type="match status" value="1"/>
</dbReference>
<dbReference type="GO" id="GO:0019062">
    <property type="term" value="P:virion attachment to host cell"/>
    <property type="evidence" value="ECO:0007669"/>
    <property type="project" value="UniProtKB-KW"/>
</dbReference>
<organism evidence="21">
    <name type="scientific">Retroperitoneal fibromatosis-associated herpesvirus</name>
    <dbReference type="NCBI Taxonomy" id="111469"/>
    <lineage>
        <taxon>Viruses</taxon>
        <taxon>Duplodnaviria</taxon>
        <taxon>Heunggongvirae</taxon>
        <taxon>Peploviricota</taxon>
        <taxon>Herviviricetes</taxon>
        <taxon>Herpesvirales</taxon>
        <taxon>Orthoherpesviridae</taxon>
        <taxon>Gammaherpesvirinae</taxon>
        <taxon>Rhadinovirus</taxon>
        <taxon>Rhadinovirus macacinegamma8</taxon>
        <taxon>Macacine gammaherpesvirus 8</taxon>
    </lineage>
</organism>
<keyword evidence="13" id="KW-1015">Disulfide bond</keyword>
<keyword evidence="2" id="KW-0945">Host-virus interaction</keyword>
<dbReference type="Gene3D" id="2.30.29.100">
    <property type="match status" value="1"/>
</dbReference>
<feature type="domain" description="Herpesvirus glycoprotein B ectodomain C-terminal" evidence="18">
    <location>
        <begin position="457"/>
        <end position="674"/>
    </location>
</feature>
<dbReference type="InterPro" id="IPR035377">
    <property type="entry name" value="Glycoprot_B_PH1"/>
</dbReference>
<keyword evidence="14" id="KW-0325">Glycoprotein</keyword>
<dbReference type="Gene3D" id="2.30.30.1230">
    <property type="match status" value="1"/>
</dbReference>
<evidence type="ECO:0000256" key="15">
    <source>
        <dbReference type="ARBA" id="ARBA00023296"/>
    </source>
</evidence>
<dbReference type="Pfam" id="PF00606">
    <property type="entry name" value="Glycoprotein_B"/>
    <property type="match status" value="1"/>
</dbReference>
<evidence type="ECO:0000256" key="7">
    <source>
        <dbReference type="ARBA" id="ARBA00022844"/>
    </source>
</evidence>
<keyword evidence="8" id="KW-1043">Host membrane</keyword>
<feature type="domain" description="Herpesvirus Glycoprotein B PH-like" evidence="20">
    <location>
        <begin position="325"/>
        <end position="419"/>
    </location>
</feature>
<keyword evidence="1" id="KW-1032">Host cell membrane</keyword>
<evidence type="ECO:0000259" key="20">
    <source>
        <dbReference type="Pfam" id="PF17417"/>
    </source>
</evidence>
<keyword evidence="5" id="KW-1161">Viral attachment to host cell</keyword>
<evidence type="ECO:0000256" key="16">
    <source>
        <dbReference type="SAM" id="MobiDB-lite"/>
    </source>
</evidence>
<protein>
    <submittedName>
        <fullName evidence="21">Glycoprotein B</fullName>
    </submittedName>
</protein>
<accession>Q9JH82</accession>
<dbReference type="InterPro" id="IPR035381">
    <property type="entry name" value="Glycoprot_B_PH2"/>
</dbReference>
<feature type="domain" description="Herpesvirus Glycoprotein B PH-like" evidence="19">
    <location>
        <begin position="112"/>
        <end position="323"/>
    </location>
</feature>
<dbReference type="GO" id="GO:0046718">
    <property type="term" value="P:symbiont entry into host cell"/>
    <property type="evidence" value="ECO:0007669"/>
    <property type="project" value="UniProtKB-KW"/>
</dbReference>
<evidence type="ECO:0000256" key="1">
    <source>
        <dbReference type="ARBA" id="ARBA00022511"/>
    </source>
</evidence>
<evidence type="ECO:0000256" key="14">
    <source>
        <dbReference type="ARBA" id="ARBA00023180"/>
    </source>
</evidence>
<dbReference type="Gene3D" id="6.10.250.3280">
    <property type="match status" value="1"/>
</dbReference>
<feature type="region of interest" description="Disordered" evidence="16">
    <location>
        <begin position="426"/>
        <end position="455"/>
    </location>
</feature>
<dbReference type="InterPro" id="IPR000234">
    <property type="entry name" value="Herpes_Glycoprot_B"/>
</dbReference>
<feature type="region of interest" description="Disordered" evidence="16">
    <location>
        <begin position="27"/>
        <end position="64"/>
    </location>
</feature>
<evidence type="ECO:0000259" key="18">
    <source>
        <dbReference type="Pfam" id="PF00606"/>
    </source>
</evidence>
<feature type="transmembrane region" description="Helical" evidence="17">
    <location>
        <begin position="733"/>
        <end position="752"/>
    </location>
</feature>
<dbReference type="HAMAP" id="MF_04032">
    <property type="entry name" value="HSV_GB"/>
    <property type="match status" value="1"/>
</dbReference>
<evidence type="ECO:0000256" key="2">
    <source>
        <dbReference type="ARBA" id="ARBA00022581"/>
    </source>
</evidence>
<keyword evidence="11" id="KW-1039">Host endosome</keyword>
<evidence type="ECO:0000256" key="4">
    <source>
        <dbReference type="ARBA" id="ARBA00022729"/>
    </source>
</evidence>
<dbReference type="EMBL" id="AF005479">
    <property type="protein sequence ID" value="AAF78826.3"/>
    <property type="molecule type" value="Genomic_DNA"/>
</dbReference>
<dbReference type="InterPro" id="IPR038631">
    <property type="entry name" value="Glycoprot_B_PH2_sf"/>
</dbReference>
<evidence type="ECO:0000256" key="12">
    <source>
        <dbReference type="ARBA" id="ARBA00023136"/>
    </source>
</evidence>
<evidence type="ECO:0000256" key="3">
    <source>
        <dbReference type="ARBA" id="ARBA00022692"/>
    </source>
</evidence>
<keyword evidence="6" id="KW-1040">Host Golgi apparatus</keyword>
<evidence type="ECO:0000256" key="10">
    <source>
        <dbReference type="ARBA" id="ARBA00022989"/>
    </source>
</evidence>
<dbReference type="SUPFAM" id="SSF161008">
    <property type="entry name" value="Viral glycoprotein ectodomain-like"/>
    <property type="match status" value="1"/>
</dbReference>
<evidence type="ECO:0000256" key="6">
    <source>
        <dbReference type="ARBA" id="ARBA00022812"/>
    </source>
</evidence>
<keyword evidence="9" id="KW-0261">Viral envelope protein</keyword>
<dbReference type="Gene3D" id="1.20.5.1890">
    <property type="match status" value="1"/>
</dbReference>
<name>Q9JH82_9GAMA</name>
<evidence type="ECO:0000256" key="5">
    <source>
        <dbReference type="ARBA" id="ARBA00022804"/>
    </source>
</evidence>
<keyword evidence="4" id="KW-0732">Signal</keyword>
<proteinExistence type="inferred from homology"/>